<dbReference type="InterPro" id="IPR019046">
    <property type="entry name" value="Restrct_endonuc_II_NgoPII"/>
</dbReference>
<dbReference type="GO" id="GO:0003677">
    <property type="term" value="F:DNA binding"/>
    <property type="evidence" value="ECO:0007669"/>
    <property type="project" value="InterPro"/>
</dbReference>
<protein>
    <submittedName>
        <fullName evidence="1">NgoPII family restriction endonuclease</fullName>
    </submittedName>
</protein>
<dbReference type="GO" id="GO:0009307">
    <property type="term" value="P:DNA restriction-modification system"/>
    <property type="evidence" value="ECO:0007669"/>
    <property type="project" value="InterPro"/>
</dbReference>
<dbReference type="OrthoDB" id="8610000at2"/>
<dbReference type="GO" id="GO:0009036">
    <property type="term" value="F:type II site-specific deoxyribonuclease activity"/>
    <property type="evidence" value="ECO:0007669"/>
    <property type="project" value="InterPro"/>
</dbReference>
<name>A0A5S3N6P4_9FLAO</name>
<gene>
    <name evidence="1" type="ORF">FDT66_12080</name>
</gene>
<proteinExistence type="predicted"/>
<dbReference type="EMBL" id="VANR01000006">
    <property type="protein sequence ID" value="TMM29119.1"/>
    <property type="molecule type" value="Genomic_DNA"/>
</dbReference>
<comment type="caution">
    <text evidence="1">The sequence shown here is derived from an EMBL/GenBank/DDBJ whole genome shotgun (WGS) entry which is preliminary data.</text>
</comment>
<evidence type="ECO:0000313" key="1">
    <source>
        <dbReference type="EMBL" id="TMM29119.1"/>
    </source>
</evidence>
<keyword evidence="2" id="KW-1185">Reference proteome</keyword>
<accession>A0A5S3N6P4</accession>
<evidence type="ECO:0000313" key="2">
    <source>
        <dbReference type="Proteomes" id="UP000307140"/>
    </source>
</evidence>
<keyword evidence="1" id="KW-0378">Hydrolase</keyword>
<dbReference type="RefSeq" id="WP_138536888.1">
    <property type="nucleotide sequence ID" value="NZ_VANR01000006.1"/>
</dbReference>
<reference evidence="1 2" key="1">
    <citation type="submission" date="2019-05" db="EMBL/GenBank/DDBJ databases">
        <title>Polaribacter aestuariivivens sp. nov., isolated from a tidal flat.</title>
        <authorList>
            <person name="Yoon J.-H."/>
        </authorList>
    </citation>
    <scope>NUCLEOTIDE SEQUENCE [LARGE SCALE GENOMIC DNA]</scope>
    <source>
        <strain evidence="1 2">DBTF-3</strain>
    </source>
</reference>
<dbReference type="Proteomes" id="UP000307140">
    <property type="component" value="Unassembled WGS sequence"/>
</dbReference>
<keyword evidence="1" id="KW-0540">Nuclease</keyword>
<keyword evidence="1" id="KW-0255">Endonuclease</keyword>
<sequence>MTNILEAIYNIVNHKNFAIREFYSGRNRANSMGEALENYIKDAFADTFDSDDEQSRLKTYNEEFSWLGSQNNPPDIMIKGGDAIEVKKTQSANSSLALNSSYPKTDLRHTSPMITSECRDCEEWTVKDLIYCVGHTSDTNIKSLWMVYGSSYAAKHETYQRIKTTISDGIKTIPDVVFADTKELGRVNQVDPLGITNLRIRGMWQIENPRKVFNYLHEPTDKDFELVCIIPVEKYNSFPNESKNKLEGITEKRFSIEDKQIKNPNNPAKLIDCKLIKLCV</sequence>
<organism evidence="1 2">
    <name type="scientific">Polaribacter aestuariivivens</name>
    <dbReference type="NCBI Taxonomy" id="2304626"/>
    <lineage>
        <taxon>Bacteria</taxon>
        <taxon>Pseudomonadati</taxon>
        <taxon>Bacteroidota</taxon>
        <taxon>Flavobacteriia</taxon>
        <taxon>Flavobacteriales</taxon>
        <taxon>Flavobacteriaceae</taxon>
    </lineage>
</organism>
<dbReference type="AlphaFoldDB" id="A0A5S3N6P4"/>
<dbReference type="Pfam" id="PF09521">
    <property type="entry name" value="RE_NgoPII"/>
    <property type="match status" value="1"/>
</dbReference>